<evidence type="ECO:0000313" key="1">
    <source>
        <dbReference type="EMBL" id="EZA55654.1"/>
    </source>
</evidence>
<dbReference type="OrthoDB" id="7549815at2759"/>
<reference evidence="1 2" key="1">
    <citation type="journal article" date="2014" name="Curr. Biol.">
        <title>The genome of the clonal raider ant Cerapachys biroi.</title>
        <authorList>
            <person name="Oxley P.R."/>
            <person name="Ji L."/>
            <person name="Fetter-Pruneda I."/>
            <person name="McKenzie S.K."/>
            <person name="Li C."/>
            <person name="Hu H."/>
            <person name="Zhang G."/>
            <person name="Kronauer D.J."/>
        </authorList>
    </citation>
    <scope>NUCLEOTIDE SEQUENCE [LARGE SCALE GENOMIC DNA]</scope>
</reference>
<protein>
    <submittedName>
        <fullName evidence="1">Copia protein</fullName>
    </submittedName>
</protein>
<accession>A0A026WKN6</accession>
<evidence type="ECO:0000313" key="2">
    <source>
        <dbReference type="Proteomes" id="UP000053097"/>
    </source>
</evidence>
<dbReference type="PANTHER" id="PTHR11439">
    <property type="entry name" value="GAG-POL-RELATED RETROTRANSPOSON"/>
    <property type="match status" value="1"/>
</dbReference>
<dbReference type="AlphaFoldDB" id="A0A026WKN6"/>
<keyword evidence="2" id="KW-1185">Reference proteome</keyword>
<gene>
    <name evidence="1" type="ORF">X777_04296</name>
</gene>
<dbReference type="PANTHER" id="PTHR11439:SF463">
    <property type="entry name" value="REVERSE TRANSCRIPTASE TY1_COPIA-TYPE DOMAIN-CONTAINING PROTEIN"/>
    <property type="match status" value="1"/>
</dbReference>
<dbReference type="STRING" id="2015173.A0A026WKN6"/>
<dbReference type="Proteomes" id="UP000053097">
    <property type="component" value="Unassembled WGS sequence"/>
</dbReference>
<name>A0A026WKN6_OOCBI</name>
<sequence length="117" mass="13746">MRQSSYIDEVLKRFNMEECNPVSTPMDLGSKLDREEQSYEEKDLPYRELVGCLTYIATATRPDIAFVASYLGQFNSCYREVHWKAAKRVLRYLKGTRDIGLVFRTDSEPLRRYMDSD</sequence>
<organism evidence="1 2">
    <name type="scientific">Ooceraea biroi</name>
    <name type="common">Clonal raider ant</name>
    <name type="synonym">Cerapachys biroi</name>
    <dbReference type="NCBI Taxonomy" id="2015173"/>
    <lineage>
        <taxon>Eukaryota</taxon>
        <taxon>Metazoa</taxon>
        <taxon>Ecdysozoa</taxon>
        <taxon>Arthropoda</taxon>
        <taxon>Hexapoda</taxon>
        <taxon>Insecta</taxon>
        <taxon>Pterygota</taxon>
        <taxon>Neoptera</taxon>
        <taxon>Endopterygota</taxon>
        <taxon>Hymenoptera</taxon>
        <taxon>Apocrita</taxon>
        <taxon>Aculeata</taxon>
        <taxon>Formicoidea</taxon>
        <taxon>Formicidae</taxon>
        <taxon>Dorylinae</taxon>
        <taxon>Ooceraea</taxon>
    </lineage>
</organism>
<proteinExistence type="predicted"/>
<dbReference type="OMA" id="RIDPKEY"/>
<dbReference type="EMBL" id="KK107195">
    <property type="protein sequence ID" value="EZA55654.1"/>
    <property type="molecule type" value="Genomic_DNA"/>
</dbReference>